<comment type="caution">
    <text evidence="2">The sequence shown here is derived from an EMBL/GenBank/DDBJ whole genome shotgun (WGS) entry which is preliminary data.</text>
</comment>
<sequence>FFRRCSAGQHRRTDHQRVRDADSSQYACRPHHRYRVDRSPKGSRIGPDQLHMPSSDGDRQGGIMETQGIAWHAVMLEEDQFADQKRLLAETFGVAPSVESEGLR</sequence>
<organism evidence="2 3">
    <name type="scientific">Nocardia xishanensis</name>
    <dbReference type="NCBI Taxonomy" id="238964"/>
    <lineage>
        <taxon>Bacteria</taxon>
        <taxon>Bacillati</taxon>
        <taxon>Actinomycetota</taxon>
        <taxon>Actinomycetes</taxon>
        <taxon>Mycobacteriales</taxon>
        <taxon>Nocardiaceae</taxon>
        <taxon>Nocardia</taxon>
    </lineage>
</organism>
<accession>A0ABW7XCZ4</accession>
<reference evidence="2 3" key="1">
    <citation type="submission" date="2024-10" db="EMBL/GenBank/DDBJ databases">
        <title>The Natural Products Discovery Center: Release of the First 8490 Sequenced Strains for Exploring Actinobacteria Biosynthetic Diversity.</title>
        <authorList>
            <person name="Kalkreuter E."/>
            <person name="Kautsar S.A."/>
            <person name="Yang D."/>
            <person name="Bader C.D."/>
            <person name="Teijaro C.N."/>
            <person name="Fluegel L."/>
            <person name="Davis C.M."/>
            <person name="Simpson J.R."/>
            <person name="Lauterbach L."/>
            <person name="Steele A.D."/>
            <person name="Gui C."/>
            <person name="Meng S."/>
            <person name="Li G."/>
            <person name="Viehrig K."/>
            <person name="Ye F."/>
            <person name="Su P."/>
            <person name="Kiefer A.F."/>
            <person name="Nichols A."/>
            <person name="Cepeda A.J."/>
            <person name="Yan W."/>
            <person name="Fan B."/>
            <person name="Jiang Y."/>
            <person name="Adhikari A."/>
            <person name="Zheng C.-J."/>
            <person name="Schuster L."/>
            <person name="Cowan T.M."/>
            <person name="Smanski M.J."/>
            <person name="Chevrette M.G."/>
            <person name="De Carvalho L.P.S."/>
            <person name="Shen B."/>
        </authorList>
    </citation>
    <scope>NUCLEOTIDE SEQUENCE [LARGE SCALE GENOMIC DNA]</scope>
    <source>
        <strain evidence="2 3">NPDC019275</strain>
    </source>
</reference>
<protein>
    <submittedName>
        <fullName evidence="2">Uncharacterized protein</fullName>
    </submittedName>
</protein>
<keyword evidence="3" id="KW-1185">Reference proteome</keyword>
<dbReference type="RefSeq" id="WP_397096597.1">
    <property type="nucleotide sequence ID" value="NZ_JBIRYO010000084.1"/>
</dbReference>
<evidence type="ECO:0000313" key="3">
    <source>
        <dbReference type="Proteomes" id="UP001611415"/>
    </source>
</evidence>
<name>A0ABW7XCZ4_9NOCA</name>
<feature type="region of interest" description="Disordered" evidence="1">
    <location>
        <begin position="1"/>
        <end position="65"/>
    </location>
</feature>
<proteinExistence type="predicted"/>
<evidence type="ECO:0000313" key="2">
    <source>
        <dbReference type="EMBL" id="MFI2478875.1"/>
    </source>
</evidence>
<dbReference type="EMBL" id="JBIRYO010000084">
    <property type="protein sequence ID" value="MFI2478875.1"/>
    <property type="molecule type" value="Genomic_DNA"/>
</dbReference>
<gene>
    <name evidence="2" type="ORF">ACH49W_36620</name>
</gene>
<feature type="compositionally biased region" description="Basic residues" evidence="1">
    <location>
        <begin position="1"/>
        <end position="14"/>
    </location>
</feature>
<evidence type="ECO:0000256" key="1">
    <source>
        <dbReference type="SAM" id="MobiDB-lite"/>
    </source>
</evidence>
<feature type="non-terminal residue" evidence="2">
    <location>
        <position position="1"/>
    </location>
</feature>
<dbReference type="Proteomes" id="UP001611415">
    <property type="component" value="Unassembled WGS sequence"/>
</dbReference>